<evidence type="ECO:0000313" key="6">
    <source>
        <dbReference type="Proteomes" id="UP000249890"/>
    </source>
</evidence>
<feature type="domain" description="DUF4349" evidence="4">
    <location>
        <begin position="106"/>
        <end position="319"/>
    </location>
</feature>
<evidence type="ECO:0000256" key="1">
    <source>
        <dbReference type="SAM" id="MobiDB-lite"/>
    </source>
</evidence>
<accession>A0A2Z2KIX2</accession>
<evidence type="ECO:0000313" key="5">
    <source>
        <dbReference type="EMBL" id="ASA23193.1"/>
    </source>
</evidence>
<dbReference type="Proteomes" id="UP000249890">
    <property type="component" value="Chromosome"/>
</dbReference>
<name>A0A2Z2KIX2_9BACL</name>
<organism evidence="5 6">
    <name type="scientific">Paenibacillus donghaensis</name>
    <dbReference type="NCBI Taxonomy" id="414771"/>
    <lineage>
        <taxon>Bacteria</taxon>
        <taxon>Bacillati</taxon>
        <taxon>Bacillota</taxon>
        <taxon>Bacilli</taxon>
        <taxon>Bacillales</taxon>
        <taxon>Paenibacillaceae</taxon>
        <taxon>Paenibacillus</taxon>
    </lineage>
</organism>
<sequence>MCMRKWGLHFLCVLILALVVAGCGSGSDNNSSADSGAMQNGLVESSTASDQAMEAPAAEAAAQVAGGDGGNSGDPVVMGTTAENTADTAGAAGFTGSDVVAGLNKKLIYRGNLTMEVEDYGKAQTEVRNMVTMANGYIIEFNENVSEYEQGGTFIMKVPASGFSSFLNNLEKVAHQSLQRSIQGQDVSEEYVDLESRLKAKVLMERQYTEFMSKATKSADLVSFANELGRIQEEIEQIKGRMRYIDQNVSFSTVELRLYETEAKDDVLTKAKGPLMQRAGDALNGSLHALSVMFQWLVVFLAGAFPVLIVAALVGAVVWVIYRRRRSSESEQVERIRQSNRERLQEQQQPEQPSVEAEAAGPEAVTEDDPKRDN</sequence>
<dbReference type="PROSITE" id="PS51257">
    <property type="entry name" value="PROKAR_LIPOPROTEIN"/>
    <property type="match status" value="1"/>
</dbReference>
<keyword evidence="3" id="KW-0732">Signal</keyword>
<dbReference type="Pfam" id="PF14257">
    <property type="entry name" value="DUF4349"/>
    <property type="match status" value="1"/>
</dbReference>
<feature type="compositionally biased region" description="Low complexity" evidence="1">
    <location>
        <begin position="48"/>
        <end position="65"/>
    </location>
</feature>
<dbReference type="KEGG" id="pdh:B9T62_21730"/>
<feature type="transmembrane region" description="Helical" evidence="2">
    <location>
        <begin position="296"/>
        <end position="322"/>
    </location>
</feature>
<proteinExistence type="predicted"/>
<feature type="compositionally biased region" description="Basic and acidic residues" evidence="1">
    <location>
        <begin position="330"/>
        <end position="345"/>
    </location>
</feature>
<keyword evidence="6" id="KW-1185">Reference proteome</keyword>
<keyword evidence="2" id="KW-0812">Transmembrane</keyword>
<keyword evidence="2" id="KW-1133">Transmembrane helix</keyword>
<dbReference type="AlphaFoldDB" id="A0A2Z2KIX2"/>
<feature type="signal peptide" evidence="3">
    <location>
        <begin position="1"/>
        <end position="21"/>
    </location>
</feature>
<dbReference type="InterPro" id="IPR025645">
    <property type="entry name" value="DUF4349"/>
</dbReference>
<protein>
    <recommendedName>
        <fullName evidence="4">DUF4349 domain-containing protein</fullName>
    </recommendedName>
</protein>
<reference evidence="5 6" key="1">
    <citation type="submission" date="2017-06" db="EMBL/GenBank/DDBJ databases">
        <title>Complete genome sequence of Paenibacillus donghaensis KCTC 13049T isolated from East Sea sediment, South Korea.</title>
        <authorList>
            <person name="Jung B.K."/>
            <person name="Hong S.-J."/>
            <person name="Shin J.-H."/>
        </authorList>
    </citation>
    <scope>NUCLEOTIDE SEQUENCE [LARGE SCALE GENOMIC DNA]</scope>
    <source>
        <strain evidence="5 6">KCTC 13049</strain>
    </source>
</reference>
<evidence type="ECO:0000259" key="4">
    <source>
        <dbReference type="Pfam" id="PF14257"/>
    </source>
</evidence>
<feature type="chain" id="PRO_5038426713" description="DUF4349 domain-containing protein" evidence="3">
    <location>
        <begin position="22"/>
        <end position="374"/>
    </location>
</feature>
<evidence type="ECO:0000256" key="3">
    <source>
        <dbReference type="SAM" id="SignalP"/>
    </source>
</evidence>
<dbReference type="EMBL" id="CP021780">
    <property type="protein sequence ID" value="ASA23193.1"/>
    <property type="molecule type" value="Genomic_DNA"/>
</dbReference>
<keyword evidence="2" id="KW-0472">Membrane</keyword>
<gene>
    <name evidence="5" type="ORF">B9T62_21730</name>
</gene>
<evidence type="ECO:0000256" key="2">
    <source>
        <dbReference type="SAM" id="Phobius"/>
    </source>
</evidence>
<feature type="region of interest" description="Disordered" evidence="1">
    <location>
        <begin position="330"/>
        <end position="374"/>
    </location>
</feature>
<feature type="region of interest" description="Disordered" evidence="1">
    <location>
        <begin position="30"/>
        <end position="73"/>
    </location>
</feature>